<sequence length="89" mass="10066">MTLILTVTLALLALISRFALSIWMAKRSSFRYGILLDRSVSERSPRAITVVRMGSLSFMIFLIRSLSTTLSNGYWKLSVTLVKMSTSCW</sequence>
<dbReference type="EMBL" id="LVZM01010539">
    <property type="protein sequence ID" value="OUC45158.1"/>
    <property type="molecule type" value="Genomic_DNA"/>
</dbReference>
<dbReference type="Proteomes" id="UP000243006">
    <property type="component" value="Unassembled WGS sequence"/>
</dbReference>
<dbReference type="AlphaFoldDB" id="A0A1Y3EQ08"/>
<gene>
    <name evidence="1" type="ORF">D917_08620</name>
</gene>
<organism evidence="1 2">
    <name type="scientific">Trichinella nativa</name>
    <dbReference type="NCBI Taxonomy" id="6335"/>
    <lineage>
        <taxon>Eukaryota</taxon>
        <taxon>Metazoa</taxon>
        <taxon>Ecdysozoa</taxon>
        <taxon>Nematoda</taxon>
        <taxon>Enoplea</taxon>
        <taxon>Dorylaimia</taxon>
        <taxon>Trichinellida</taxon>
        <taxon>Trichinellidae</taxon>
        <taxon>Trichinella</taxon>
    </lineage>
</organism>
<protein>
    <submittedName>
        <fullName evidence="1">Uncharacterized protein</fullName>
    </submittedName>
</protein>
<comment type="caution">
    <text evidence="1">The sequence shown here is derived from an EMBL/GenBank/DDBJ whole genome shotgun (WGS) entry which is preliminary data.</text>
</comment>
<evidence type="ECO:0000313" key="2">
    <source>
        <dbReference type="Proteomes" id="UP000243006"/>
    </source>
</evidence>
<accession>A0A1Y3EQ08</accession>
<proteinExistence type="predicted"/>
<evidence type="ECO:0000313" key="1">
    <source>
        <dbReference type="EMBL" id="OUC45158.1"/>
    </source>
</evidence>
<reference evidence="1 2" key="1">
    <citation type="submission" date="2015-04" db="EMBL/GenBank/DDBJ databases">
        <title>Draft genome of the roundworm Trichinella nativa.</title>
        <authorList>
            <person name="Mitreva M."/>
        </authorList>
    </citation>
    <scope>NUCLEOTIDE SEQUENCE [LARGE SCALE GENOMIC DNA]</scope>
    <source>
        <strain evidence="1 2">ISS45</strain>
    </source>
</reference>
<name>A0A1Y3EQ08_9BILA</name>